<evidence type="ECO:0000256" key="3">
    <source>
        <dbReference type="ARBA" id="ARBA00022722"/>
    </source>
</evidence>
<reference evidence="8" key="1">
    <citation type="submission" date="2021-02" db="EMBL/GenBank/DDBJ databases">
        <authorList>
            <person name="Nowell W R."/>
        </authorList>
    </citation>
    <scope>NUCLEOTIDE SEQUENCE</scope>
</reference>
<accession>A0A8S3DE20</accession>
<keyword evidence="5" id="KW-0378">Hydrolase</keyword>
<evidence type="ECO:0000313" key="9">
    <source>
        <dbReference type="Proteomes" id="UP000681967"/>
    </source>
</evidence>
<keyword evidence="1" id="KW-0808">Transferase</keyword>
<feature type="domain" description="Reverse transcriptase RNase H-like" evidence="7">
    <location>
        <begin position="1"/>
        <end position="44"/>
    </location>
</feature>
<evidence type="ECO:0000256" key="6">
    <source>
        <dbReference type="ARBA" id="ARBA00022918"/>
    </source>
</evidence>
<evidence type="ECO:0000313" key="8">
    <source>
        <dbReference type="EMBL" id="CAF4957417.1"/>
    </source>
</evidence>
<comment type="caution">
    <text evidence="8">The sequence shown here is derived from an EMBL/GenBank/DDBJ whole genome shotgun (WGS) entry which is preliminary data.</text>
</comment>
<gene>
    <name evidence="8" type="ORF">BYL167_LOCUS54175</name>
</gene>
<feature type="non-terminal residue" evidence="8">
    <location>
        <position position="48"/>
    </location>
</feature>
<keyword evidence="2" id="KW-0548">Nucleotidyltransferase</keyword>
<dbReference type="GO" id="GO:0004519">
    <property type="term" value="F:endonuclease activity"/>
    <property type="evidence" value="ECO:0007669"/>
    <property type="project" value="UniProtKB-KW"/>
</dbReference>
<name>A0A8S3DE20_9BILA</name>
<dbReference type="Pfam" id="PF17917">
    <property type="entry name" value="RT_RNaseH"/>
    <property type="match status" value="1"/>
</dbReference>
<evidence type="ECO:0000259" key="7">
    <source>
        <dbReference type="Pfam" id="PF17917"/>
    </source>
</evidence>
<keyword evidence="6" id="KW-0695">RNA-directed DNA polymerase</keyword>
<proteinExistence type="predicted"/>
<dbReference type="Proteomes" id="UP000681967">
    <property type="component" value="Unassembled WGS sequence"/>
</dbReference>
<dbReference type="GO" id="GO:0016787">
    <property type="term" value="F:hydrolase activity"/>
    <property type="evidence" value="ECO:0007669"/>
    <property type="project" value="UniProtKB-KW"/>
</dbReference>
<evidence type="ECO:0000256" key="2">
    <source>
        <dbReference type="ARBA" id="ARBA00022695"/>
    </source>
</evidence>
<dbReference type="GO" id="GO:0003964">
    <property type="term" value="F:RNA-directed DNA polymerase activity"/>
    <property type="evidence" value="ECO:0007669"/>
    <property type="project" value="UniProtKB-KW"/>
</dbReference>
<organism evidence="8 9">
    <name type="scientific">Rotaria magnacalcarata</name>
    <dbReference type="NCBI Taxonomy" id="392030"/>
    <lineage>
        <taxon>Eukaryota</taxon>
        <taxon>Metazoa</taxon>
        <taxon>Spiralia</taxon>
        <taxon>Gnathifera</taxon>
        <taxon>Rotifera</taxon>
        <taxon>Eurotatoria</taxon>
        <taxon>Bdelloidea</taxon>
        <taxon>Philodinida</taxon>
        <taxon>Philodinidae</taxon>
        <taxon>Rotaria</taxon>
    </lineage>
</organism>
<evidence type="ECO:0000256" key="5">
    <source>
        <dbReference type="ARBA" id="ARBA00022801"/>
    </source>
</evidence>
<sequence>MEKLQQYLGGRDVTIISDHKPLQQFHKKIKLNSKRIEHWLIKHQEIIP</sequence>
<dbReference type="AlphaFoldDB" id="A0A8S3DE20"/>
<dbReference type="InterPro" id="IPR041373">
    <property type="entry name" value="RT_RNaseH"/>
</dbReference>
<keyword evidence="4" id="KW-0255">Endonuclease</keyword>
<evidence type="ECO:0000256" key="4">
    <source>
        <dbReference type="ARBA" id="ARBA00022759"/>
    </source>
</evidence>
<dbReference type="EMBL" id="CAJOBH010188186">
    <property type="protein sequence ID" value="CAF4957417.1"/>
    <property type="molecule type" value="Genomic_DNA"/>
</dbReference>
<protein>
    <recommendedName>
        <fullName evidence="7">Reverse transcriptase RNase H-like domain-containing protein</fullName>
    </recommendedName>
</protein>
<keyword evidence="3" id="KW-0540">Nuclease</keyword>
<evidence type="ECO:0000256" key="1">
    <source>
        <dbReference type="ARBA" id="ARBA00022679"/>
    </source>
</evidence>